<reference evidence="2" key="1">
    <citation type="submission" date="2020-06" db="EMBL/GenBank/DDBJ databases">
        <authorList>
            <person name="Li T."/>
            <person name="Hu X."/>
            <person name="Zhang T."/>
            <person name="Song X."/>
            <person name="Zhang H."/>
            <person name="Dai N."/>
            <person name="Sheng W."/>
            <person name="Hou X."/>
            <person name="Wei L."/>
        </authorList>
    </citation>
    <scope>NUCLEOTIDE SEQUENCE</scope>
    <source>
        <strain evidence="2">K16</strain>
        <tissue evidence="2">Leaf</tissue>
    </source>
</reference>
<name>A0AAE2BTR0_9LAMI</name>
<accession>A0AAE2BTR0</accession>
<evidence type="ECO:0000259" key="1">
    <source>
        <dbReference type="Pfam" id="PF07727"/>
    </source>
</evidence>
<evidence type="ECO:0000313" key="3">
    <source>
        <dbReference type="Proteomes" id="UP001289374"/>
    </source>
</evidence>
<comment type="caution">
    <text evidence="2">The sequence shown here is derived from an EMBL/GenBank/DDBJ whole genome shotgun (WGS) entry which is preliminary data.</text>
</comment>
<sequence length="240" mass="27393">MGYYSYDPTEQKVFVSRNAVFFEKGFPIDTRHEELFFEESSEATPEMDAVASSAPLVPTNDIPVLRRSTRARLIANGYTQRPGVNFEETYSPVAMAMSIQIMLVIAEWYNYEICQMDMKMVFLNGFVEEEIYMDQSEGFTSGGEEQKNVSRSSIAFLVLYVDDILFIGNDVKMLGDTKAWLSIQFSMKDLDVAFTFSVTSRYQAYAGETHWTTVKNILKYLKRTKDTFLIYGGGELILKG</sequence>
<gene>
    <name evidence="2" type="ORF">Sango_1582500</name>
</gene>
<proteinExistence type="predicted"/>
<dbReference type="Pfam" id="PF07727">
    <property type="entry name" value="RVT_2"/>
    <property type="match status" value="1"/>
</dbReference>
<keyword evidence="3" id="KW-1185">Reference proteome</keyword>
<dbReference type="Proteomes" id="UP001289374">
    <property type="component" value="Unassembled WGS sequence"/>
</dbReference>
<protein>
    <submittedName>
        <fullName evidence="2">Retrovirus-related Pol polyprotein from transposon RE1</fullName>
    </submittedName>
</protein>
<feature type="domain" description="Reverse transcriptase Ty1/copia-type" evidence="1">
    <location>
        <begin position="69"/>
        <end position="148"/>
    </location>
</feature>
<dbReference type="EMBL" id="JACGWL010000008">
    <property type="protein sequence ID" value="KAK4397459.1"/>
    <property type="molecule type" value="Genomic_DNA"/>
</dbReference>
<dbReference type="AlphaFoldDB" id="A0AAE2BTR0"/>
<reference evidence="2" key="2">
    <citation type="journal article" date="2024" name="Plant">
        <title>Genomic evolution and insights into agronomic trait innovations of Sesamum species.</title>
        <authorList>
            <person name="Miao H."/>
            <person name="Wang L."/>
            <person name="Qu L."/>
            <person name="Liu H."/>
            <person name="Sun Y."/>
            <person name="Le M."/>
            <person name="Wang Q."/>
            <person name="Wei S."/>
            <person name="Zheng Y."/>
            <person name="Lin W."/>
            <person name="Duan Y."/>
            <person name="Cao H."/>
            <person name="Xiong S."/>
            <person name="Wang X."/>
            <person name="Wei L."/>
            <person name="Li C."/>
            <person name="Ma Q."/>
            <person name="Ju M."/>
            <person name="Zhao R."/>
            <person name="Li G."/>
            <person name="Mu C."/>
            <person name="Tian Q."/>
            <person name="Mei H."/>
            <person name="Zhang T."/>
            <person name="Gao T."/>
            <person name="Zhang H."/>
        </authorList>
    </citation>
    <scope>NUCLEOTIDE SEQUENCE</scope>
    <source>
        <strain evidence="2">K16</strain>
    </source>
</reference>
<evidence type="ECO:0000313" key="2">
    <source>
        <dbReference type="EMBL" id="KAK4397459.1"/>
    </source>
</evidence>
<organism evidence="2 3">
    <name type="scientific">Sesamum angolense</name>
    <dbReference type="NCBI Taxonomy" id="2727404"/>
    <lineage>
        <taxon>Eukaryota</taxon>
        <taxon>Viridiplantae</taxon>
        <taxon>Streptophyta</taxon>
        <taxon>Embryophyta</taxon>
        <taxon>Tracheophyta</taxon>
        <taxon>Spermatophyta</taxon>
        <taxon>Magnoliopsida</taxon>
        <taxon>eudicotyledons</taxon>
        <taxon>Gunneridae</taxon>
        <taxon>Pentapetalae</taxon>
        <taxon>asterids</taxon>
        <taxon>lamiids</taxon>
        <taxon>Lamiales</taxon>
        <taxon>Pedaliaceae</taxon>
        <taxon>Sesamum</taxon>
    </lineage>
</organism>
<dbReference type="InterPro" id="IPR013103">
    <property type="entry name" value="RVT_2"/>
</dbReference>